<sequence length="377" mass="43246">MENHLGKPPPVDPTEIRTSISPVLSSRAQHETSALANYATESPHRYVESEVTIHYRSPVRSEAKEVFSEEELARRQAEAMRRIYQEERRRKYLQELQDMNSRRHTDNFTPSQKSPISLNRYDDFLDDISKSKGREQTPEPKLVARALYNFAGQTSRELSFRRGDIIFVRRQIDKNWYEGEHNAMIGLFPFNYIETHLELSLIKGEMVVLTRRVDDNWFEGRIGAKKGIFPVSYVEVLQEPGERPLTPSTPVNKPVTSPASHSVLVNGSSGSKQPKYPHTSSYYKTSSPGHYATLPRQSHQPTSTLPAVNQTLHIDTHSDPVPYRALYNYRPQNDDELELVEGDTVYVMEKCDDGWYVGSSERSGYFGTFPGNYVERI</sequence>
<reference evidence="6" key="1">
    <citation type="submission" date="2020-11" db="EMBL/GenBank/DDBJ databases">
        <authorList>
            <person name="Tran Van P."/>
        </authorList>
    </citation>
    <scope>NUCLEOTIDE SEQUENCE</scope>
</reference>
<dbReference type="AlphaFoldDB" id="A0A7R9B215"/>
<dbReference type="SMART" id="SM00326">
    <property type="entry name" value="SH3"/>
    <property type="match status" value="3"/>
</dbReference>
<evidence type="ECO:0000313" key="6">
    <source>
        <dbReference type="EMBL" id="CAD7264901.1"/>
    </source>
</evidence>
<dbReference type="InterPro" id="IPR036028">
    <property type="entry name" value="SH3-like_dom_sf"/>
</dbReference>
<feature type="domain" description="SH3" evidence="5">
    <location>
        <begin position="139"/>
        <end position="198"/>
    </location>
</feature>
<dbReference type="CDD" id="cd11780">
    <property type="entry name" value="SH3_Sorbs_3"/>
    <property type="match status" value="1"/>
</dbReference>
<dbReference type="PROSITE" id="PS50002">
    <property type="entry name" value="SH3"/>
    <property type="match status" value="2"/>
</dbReference>
<dbReference type="Pfam" id="PF14604">
    <property type="entry name" value="SH3_9"/>
    <property type="match status" value="1"/>
</dbReference>
<feature type="region of interest" description="Disordered" evidence="4">
    <location>
        <begin position="241"/>
        <end position="282"/>
    </location>
</feature>
<evidence type="ECO:0000256" key="3">
    <source>
        <dbReference type="PROSITE-ProRule" id="PRU00192"/>
    </source>
</evidence>
<evidence type="ECO:0000256" key="1">
    <source>
        <dbReference type="ARBA" id="ARBA00022443"/>
    </source>
</evidence>
<accession>A0A7R9B215</accession>
<feature type="compositionally biased region" description="Polar residues" evidence="4">
    <location>
        <begin position="246"/>
        <end position="282"/>
    </location>
</feature>
<evidence type="ECO:0000256" key="2">
    <source>
        <dbReference type="ARBA" id="ARBA00022737"/>
    </source>
</evidence>
<dbReference type="InterPro" id="IPR001452">
    <property type="entry name" value="SH3_domain"/>
</dbReference>
<dbReference type="PANTHER" id="PTHR14167">
    <property type="entry name" value="SH3 DOMAIN-CONTAINING"/>
    <property type="match status" value="1"/>
</dbReference>
<name>A0A7R9B215_TIMSH</name>
<proteinExistence type="predicted"/>
<evidence type="ECO:0000256" key="4">
    <source>
        <dbReference type="SAM" id="MobiDB-lite"/>
    </source>
</evidence>
<organism evidence="6">
    <name type="scientific">Timema shepardi</name>
    <name type="common">Walking stick</name>
    <dbReference type="NCBI Taxonomy" id="629360"/>
    <lineage>
        <taxon>Eukaryota</taxon>
        <taxon>Metazoa</taxon>
        <taxon>Ecdysozoa</taxon>
        <taxon>Arthropoda</taxon>
        <taxon>Hexapoda</taxon>
        <taxon>Insecta</taxon>
        <taxon>Pterygota</taxon>
        <taxon>Neoptera</taxon>
        <taxon>Polyneoptera</taxon>
        <taxon>Phasmatodea</taxon>
        <taxon>Timematodea</taxon>
        <taxon>Timematoidea</taxon>
        <taxon>Timematidae</taxon>
        <taxon>Timema</taxon>
    </lineage>
</organism>
<dbReference type="Pfam" id="PF07653">
    <property type="entry name" value="SH3_2"/>
    <property type="match status" value="1"/>
</dbReference>
<evidence type="ECO:0000259" key="5">
    <source>
        <dbReference type="PROSITE" id="PS50002"/>
    </source>
</evidence>
<protein>
    <recommendedName>
        <fullName evidence="5">SH3 domain-containing protein</fullName>
    </recommendedName>
</protein>
<dbReference type="Gene3D" id="2.30.30.40">
    <property type="entry name" value="SH3 Domains"/>
    <property type="match status" value="3"/>
</dbReference>
<dbReference type="InterPro" id="IPR050384">
    <property type="entry name" value="Endophilin_SH3RF"/>
</dbReference>
<gene>
    <name evidence="6" type="ORF">TSIB3V08_LOCUS8947</name>
</gene>
<dbReference type="PANTHER" id="PTHR14167:SF116">
    <property type="entry name" value="CAP, ISOFORM AC"/>
    <property type="match status" value="1"/>
</dbReference>
<dbReference type="SUPFAM" id="SSF50044">
    <property type="entry name" value="SH3-domain"/>
    <property type="match status" value="3"/>
</dbReference>
<keyword evidence="1 3" id="KW-0728">SH3 domain</keyword>
<dbReference type="Pfam" id="PF00018">
    <property type="entry name" value="SH3_1"/>
    <property type="match status" value="1"/>
</dbReference>
<keyword evidence="2" id="KW-0677">Repeat</keyword>
<dbReference type="CDD" id="cd11781">
    <property type="entry name" value="SH3_Sorbs_1"/>
    <property type="match status" value="1"/>
</dbReference>
<dbReference type="EMBL" id="OC004864">
    <property type="protein sequence ID" value="CAD7264901.1"/>
    <property type="molecule type" value="Genomic_DNA"/>
</dbReference>
<dbReference type="PRINTS" id="PR00499">
    <property type="entry name" value="P67PHOX"/>
</dbReference>
<dbReference type="PRINTS" id="PR00452">
    <property type="entry name" value="SH3DOMAIN"/>
</dbReference>
<feature type="domain" description="SH3" evidence="5">
    <location>
        <begin position="318"/>
        <end position="377"/>
    </location>
</feature>
<dbReference type="FunFam" id="2.30.30.40:FF:000001">
    <property type="entry name" value="Sorbin and SH3 domain-containing protein 1 isoform 2"/>
    <property type="match status" value="1"/>
</dbReference>